<evidence type="ECO:0000256" key="3">
    <source>
        <dbReference type="ARBA" id="ARBA00022801"/>
    </source>
</evidence>
<organism evidence="10 11">
    <name type="scientific">Aporhodopirellula rubra</name>
    <dbReference type="NCBI Taxonomy" id="980271"/>
    <lineage>
        <taxon>Bacteria</taxon>
        <taxon>Pseudomonadati</taxon>
        <taxon>Planctomycetota</taxon>
        <taxon>Planctomycetia</taxon>
        <taxon>Pirellulales</taxon>
        <taxon>Pirellulaceae</taxon>
        <taxon>Aporhodopirellula</taxon>
    </lineage>
</organism>
<dbReference type="EMBL" id="JACHXU010000037">
    <property type="protein sequence ID" value="MBB3210420.1"/>
    <property type="molecule type" value="Genomic_DNA"/>
</dbReference>
<accession>A0A7W5E5A8</accession>
<name>A0A7W5E5A8_9BACT</name>
<keyword evidence="3 5" id="KW-0378">Hydrolase</keyword>
<feature type="region of interest" description="Disordered" evidence="7">
    <location>
        <begin position="1"/>
        <end position="85"/>
    </location>
</feature>
<dbReference type="AlphaFoldDB" id="A0A7W5E5A8"/>
<evidence type="ECO:0000259" key="8">
    <source>
        <dbReference type="Pfam" id="PF02601"/>
    </source>
</evidence>
<dbReference type="Pfam" id="PF13742">
    <property type="entry name" value="tRNA_anti_2"/>
    <property type="match status" value="1"/>
</dbReference>
<keyword evidence="1 5" id="KW-0963">Cytoplasm</keyword>
<dbReference type="CDD" id="cd04489">
    <property type="entry name" value="ExoVII_LU_OBF"/>
    <property type="match status" value="1"/>
</dbReference>
<feature type="domain" description="OB-fold nucleic acid binding" evidence="9">
    <location>
        <begin position="90"/>
        <end position="181"/>
    </location>
</feature>
<dbReference type="GO" id="GO:0003676">
    <property type="term" value="F:nucleic acid binding"/>
    <property type="evidence" value="ECO:0007669"/>
    <property type="project" value="InterPro"/>
</dbReference>
<comment type="subunit">
    <text evidence="5">Heterooligomer composed of large and small subunits.</text>
</comment>
<dbReference type="GO" id="GO:0009318">
    <property type="term" value="C:exodeoxyribonuclease VII complex"/>
    <property type="evidence" value="ECO:0007669"/>
    <property type="project" value="UniProtKB-UniRule"/>
</dbReference>
<dbReference type="InterPro" id="IPR025824">
    <property type="entry name" value="OB-fold_nuc-bd_dom"/>
</dbReference>
<reference evidence="10 11" key="1">
    <citation type="submission" date="2020-08" db="EMBL/GenBank/DDBJ databases">
        <title>Genomic Encyclopedia of Type Strains, Phase III (KMG-III): the genomes of soil and plant-associated and newly described type strains.</title>
        <authorList>
            <person name="Whitman W."/>
        </authorList>
    </citation>
    <scope>NUCLEOTIDE SEQUENCE [LARGE SCALE GENOMIC DNA]</scope>
    <source>
        <strain evidence="10 11">CECT 8075</strain>
    </source>
</reference>
<dbReference type="InterPro" id="IPR003753">
    <property type="entry name" value="Exonuc_VII_L"/>
</dbReference>
<protein>
    <recommendedName>
        <fullName evidence="5">Exodeoxyribonuclease 7 large subunit</fullName>
        <ecNumber evidence="5">3.1.11.6</ecNumber>
    </recommendedName>
    <alternativeName>
        <fullName evidence="5">Exodeoxyribonuclease VII large subunit</fullName>
        <shortName evidence="5">Exonuclease VII large subunit</shortName>
    </alternativeName>
</protein>
<evidence type="ECO:0000256" key="5">
    <source>
        <dbReference type="HAMAP-Rule" id="MF_00378"/>
    </source>
</evidence>
<evidence type="ECO:0000256" key="2">
    <source>
        <dbReference type="ARBA" id="ARBA00022722"/>
    </source>
</evidence>
<evidence type="ECO:0000256" key="6">
    <source>
        <dbReference type="RuleBase" id="RU004355"/>
    </source>
</evidence>
<dbReference type="InterPro" id="IPR020579">
    <property type="entry name" value="Exonuc_VII_lsu_C"/>
</dbReference>
<keyword evidence="2 5" id="KW-0540">Nuclease</keyword>
<dbReference type="GO" id="GO:0006308">
    <property type="term" value="P:DNA catabolic process"/>
    <property type="evidence" value="ECO:0007669"/>
    <property type="project" value="UniProtKB-UniRule"/>
</dbReference>
<dbReference type="NCBIfam" id="TIGR00237">
    <property type="entry name" value="xseA"/>
    <property type="match status" value="1"/>
</dbReference>
<evidence type="ECO:0000256" key="7">
    <source>
        <dbReference type="SAM" id="MobiDB-lite"/>
    </source>
</evidence>
<evidence type="ECO:0000256" key="4">
    <source>
        <dbReference type="ARBA" id="ARBA00022839"/>
    </source>
</evidence>
<evidence type="ECO:0000313" key="11">
    <source>
        <dbReference type="Proteomes" id="UP000536179"/>
    </source>
</evidence>
<dbReference type="RefSeq" id="WP_184309721.1">
    <property type="nucleotide sequence ID" value="NZ_JACHXU010000037.1"/>
</dbReference>
<keyword evidence="4 5" id="KW-0269">Exonuclease</keyword>
<comment type="catalytic activity">
    <reaction evidence="5 6">
        <text>Exonucleolytic cleavage in either 5'- to 3'- or 3'- to 5'-direction to yield nucleoside 5'-phosphates.</text>
        <dbReference type="EC" id="3.1.11.6"/>
    </reaction>
</comment>
<gene>
    <name evidence="5" type="primary">xseA</name>
    <name evidence="10" type="ORF">FHS27_006267</name>
</gene>
<comment type="caution">
    <text evidence="10">The sequence shown here is derived from an EMBL/GenBank/DDBJ whole genome shotgun (WGS) entry which is preliminary data.</text>
</comment>
<proteinExistence type="inferred from homology"/>
<feature type="domain" description="Exonuclease VII large subunit C-terminal" evidence="8">
    <location>
        <begin position="206"/>
        <end position="424"/>
    </location>
</feature>
<dbReference type="PANTHER" id="PTHR30008">
    <property type="entry name" value="EXODEOXYRIBONUCLEASE 7 LARGE SUBUNIT"/>
    <property type="match status" value="1"/>
</dbReference>
<dbReference type="GO" id="GO:0005737">
    <property type="term" value="C:cytoplasm"/>
    <property type="evidence" value="ECO:0007669"/>
    <property type="project" value="UniProtKB-SubCell"/>
</dbReference>
<keyword evidence="11" id="KW-1185">Reference proteome</keyword>
<evidence type="ECO:0000256" key="1">
    <source>
        <dbReference type="ARBA" id="ARBA00022490"/>
    </source>
</evidence>
<comment type="similarity">
    <text evidence="5 6">Belongs to the XseA family.</text>
</comment>
<comment type="function">
    <text evidence="5">Bidirectionally degrades single-stranded DNA into large acid-insoluble oligonucleotides, which are then degraded further into small acid-soluble oligonucleotides.</text>
</comment>
<dbReference type="Proteomes" id="UP000536179">
    <property type="component" value="Unassembled WGS sequence"/>
</dbReference>
<evidence type="ECO:0000313" key="10">
    <source>
        <dbReference type="EMBL" id="MBB3210420.1"/>
    </source>
</evidence>
<dbReference type="EC" id="3.1.11.6" evidence="5"/>
<sequence length="479" mass="52239">MTADQQQLPFDFGGGDDGPSDENAERKSASKNAAPVKKAARKKRTAAPKTSVEKSLAADKTATEKTVAERTAATKTPAKKKTAASAEEALSISEVTLRIKRAVESSLSSMWVAGEITDIARPRSGHLYFTLKDDRSQLRGVMWRSVAERLPFDLDDGQSVLCFGDIEVYAARGTVQMVVKKCQPQGMGALQLALAQLQAKLESEGLFALERKRPLPRVPRKIAIVTSPTGAAIRDFLQAAASRHAGVEIVLIPSSVQGPGSVEMLVEGIAAAHQLDPLPDVLIVSRGGGSLEDLWSFNEERFVRALARSRIPTVSAVGHEIDVTLSDLVADVRALTPTDAAIQVLPDREVLVDVLDALDGVMRRSLFRRIESSRQRLDWIESRPIFRNPFEIVLNRSRMVDDLDERARSVMRRRLEQNQSRMRQLAAAVSALSPLSVLSRGYSVTQTNDGTVVRSVDDVQSGQTLQSRVADGVIESTVQ</sequence>
<dbReference type="HAMAP" id="MF_00378">
    <property type="entry name" value="Exonuc_7_L"/>
    <property type="match status" value="1"/>
</dbReference>
<evidence type="ECO:0000259" key="9">
    <source>
        <dbReference type="Pfam" id="PF13742"/>
    </source>
</evidence>
<comment type="subcellular location">
    <subcellularLocation>
        <location evidence="5 6">Cytoplasm</location>
    </subcellularLocation>
</comment>
<dbReference type="GO" id="GO:0008855">
    <property type="term" value="F:exodeoxyribonuclease VII activity"/>
    <property type="evidence" value="ECO:0007669"/>
    <property type="project" value="UniProtKB-UniRule"/>
</dbReference>
<dbReference type="PANTHER" id="PTHR30008:SF0">
    <property type="entry name" value="EXODEOXYRIBONUCLEASE 7 LARGE SUBUNIT"/>
    <property type="match status" value="1"/>
</dbReference>
<dbReference type="Pfam" id="PF02601">
    <property type="entry name" value="Exonuc_VII_L"/>
    <property type="match status" value="1"/>
</dbReference>